<organism evidence="2 3">
    <name type="scientific">Digitaria exilis</name>
    <dbReference type="NCBI Taxonomy" id="1010633"/>
    <lineage>
        <taxon>Eukaryota</taxon>
        <taxon>Viridiplantae</taxon>
        <taxon>Streptophyta</taxon>
        <taxon>Embryophyta</taxon>
        <taxon>Tracheophyta</taxon>
        <taxon>Spermatophyta</taxon>
        <taxon>Magnoliopsida</taxon>
        <taxon>Liliopsida</taxon>
        <taxon>Poales</taxon>
        <taxon>Poaceae</taxon>
        <taxon>PACMAD clade</taxon>
        <taxon>Panicoideae</taxon>
        <taxon>Panicodae</taxon>
        <taxon>Paniceae</taxon>
        <taxon>Anthephorinae</taxon>
        <taxon>Digitaria</taxon>
    </lineage>
</organism>
<sequence>MGSGEVNVNVAQADSEVVAQTDDEVMVSDFHQHQIQHIGFVEVFEPPEDPVVAQRRCAATMPADFVRIWTTHFHVPGSPSAINIPPDWAAFFTAALMNPGSFDWARIFLSSPAWDYFSSSSASQFPFTLPSKCLVKDSSSCFVGSGHELISSLEEMTEATADMEEDATKSFGTPSEEDVQYNVSPSNGPWSAELLRKAGKLPLIVEDSGICRSDRRKA</sequence>
<dbReference type="Proteomes" id="UP000636709">
    <property type="component" value="Unassembled WGS sequence"/>
</dbReference>
<reference evidence="2" key="1">
    <citation type="submission" date="2020-07" db="EMBL/GenBank/DDBJ databases">
        <title>Genome sequence and genetic diversity analysis of an under-domesticated orphan crop, white fonio (Digitaria exilis).</title>
        <authorList>
            <person name="Bennetzen J.L."/>
            <person name="Chen S."/>
            <person name="Ma X."/>
            <person name="Wang X."/>
            <person name="Yssel A.E.J."/>
            <person name="Chaluvadi S.R."/>
            <person name="Johnson M."/>
            <person name="Gangashetty P."/>
            <person name="Hamidou F."/>
            <person name="Sanogo M.D."/>
            <person name="Zwaenepoel A."/>
            <person name="Wallace J."/>
            <person name="Van De Peer Y."/>
            <person name="Van Deynze A."/>
        </authorList>
    </citation>
    <scope>NUCLEOTIDE SEQUENCE</scope>
    <source>
        <tissue evidence="2">Leaves</tissue>
    </source>
</reference>
<evidence type="ECO:0000313" key="2">
    <source>
        <dbReference type="EMBL" id="KAF8659779.1"/>
    </source>
</evidence>
<feature type="region of interest" description="Disordered" evidence="1">
    <location>
        <begin position="166"/>
        <end position="185"/>
    </location>
</feature>
<protein>
    <submittedName>
        <fullName evidence="2">Uncharacterized protein</fullName>
    </submittedName>
</protein>
<dbReference type="OrthoDB" id="696409at2759"/>
<dbReference type="EMBL" id="JACEFO010002453">
    <property type="protein sequence ID" value="KAF8659779.1"/>
    <property type="molecule type" value="Genomic_DNA"/>
</dbReference>
<proteinExistence type="predicted"/>
<keyword evidence="3" id="KW-1185">Reference proteome</keyword>
<name>A0A835AE68_9POAL</name>
<gene>
    <name evidence="2" type="ORF">HU200_058243</name>
</gene>
<evidence type="ECO:0000256" key="1">
    <source>
        <dbReference type="SAM" id="MobiDB-lite"/>
    </source>
</evidence>
<comment type="caution">
    <text evidence="2">The sequence shown here is derived from an EMBL/GenBank/DDBJ whole genome shotgun (WGS) entry which is preliminary data.</text>
</comment>
<accession>A0A835AE68</accession>
<evidence type="ECO:0000313" key="3">
    <source>
        <dbReference type="Proteomes" id="UP000636709"/>
    </source>
</evidence>
<dbReference type="AlphaFoldDB" id="A0A835AE68"/>